<accession>A0A6P1Y1V3</accession>
<feature type="transmembrane region" description="Helical" evidence="7">
    <location>
        <begin position="182"/>
        <end position="207"/>
    </location>
</feature>
<keyword evidence="4 7" id="KW-0812">Transmembrane</keyword>
<dbReference type="GO" id="GO:0005886">
    <property type="term" value="C:plasma membrane"/>
    <property type="evidence" value="ECO:0007669"/>
    <property type="project" value="UniProtKB-SubCell"/>
</dbReference>
<dbReference type="KEGG" id="trz:GWP43_08355"/>
<evidence type="ECO:0000256" key="1">
    <source>
        <dbReference type="ARBA" id="ARBA00004651"/>
    </source>
</evidence>
<dbReference type="EMBL" id="CP048020">
    <property type="protein sequence ID" value="QHX43454.1"/>
    <property type="molecule type" value="Genomic_DNA"/>
</dbReference>
<evidence type="ECO:0000313" key="10">
    <source>
        <dbReference type="Proteomes" id="UP000464374"/>
    </source>
</evidence>
<evidence type="ECO:0000256" key="3">
    <source>
        <dbReference type="ARBA" id="ARBA00022475"/>
    </source>
</evidence>
<dbReference type="AlphaFoldDB" id="A0A6P1Y1V3"/>
<evidence type="ECO:0000256" key="5">
    <source>
        <dbReference type="ARBA" id="ARBA00022989"/>
    </source>
</evidence>
<keyword evidence="5 7" id="KW-1133">Transmembrane helix</keyword>
<dbReference type="PANTHER" id="PTHR43744:SF9">
    <property type="entry name" value="POLYGALACTURONAN_RHAMNOGALACTURONAN TRANSPORT SYSTEM PERMEASE PROTEIN YTCP"/>
    <property type="match status" value="1"/>
</dbReference>
<feature type="transmembrane region" description="Helical" evidence="7">
    <location>
        <begin position="249"/>
        <end position="273"/>
    </location>
</feature>
<dbReference type="PROSITE" id="PS50928">
    <property type="entry name" value="ABC_TM1"/>
    <property type="match status" value="1"/>
</dbReference>
<reference evidence="9 10" key="1">
    <citation type="submission" date="2020-01" db="EMBL/GenBank/DDBJ databases">
        <title>Complete genome sequence of a human oral phylogroup 1 Treponema sp. strain ATCC 700766, originally isolated from periodontitis dental plaque.</title>
        <authorList>
            <person name="Chan Y."/>
            <person name="Huo Y.-B."/>
            <person name="Yu X.-L."/>
            <person name="Zeng H."/>
            <person name="Leung W.-K."/>
            <person name="Watt R.M."/>
        </authorList>
    </citation>
    <scope>NUCLEOTIDE SEQUENCE [LARGE SCALE GENOMIC DNA]</scope>
    <source>
        <strain evidence="9 10">OMZ 804</strain>
    </source>
</reference>
<dbReference type="SUPFAM" id="SSF161098">
    <property type="entry name" value="MetI-like"/>
    <property type="match status" value="1"/>
</dbReference>
<dbReference type="GO" id="GO:0055085">
    <property type="term" value="P:transmembrane transport"/>
    <property type="evidence" value="ECO:0007669"/>
    <property type="project" value="InterPro"/>
</dbReference>
<dbReference type="PANTHER" id="PTHR43744">
    <property type="entry name" value="ABC TRANSPORTER PERMEASE PROTEIN MG189-RELATED-RELATED"/>
    <property type="match status" value="1"/>
</dbReference>
<evidence type="ECO:0000313" key="9">
    <source>
        <dbReference type="EMBL" id="QHX43454.1"/>
    </source>
</evidence>
<organism evidence="9 10">
    <name type="scientific">Treponema vincentii</name>
    <dbReference type="NCBI Taxonomy" id="69710"/>
    <lineage>
        <taxon>Bacteria</taxon>
        <taxon>Pseudomonadati</taxon>
        <taxon>Spirochaetota</taxon>
        <taxon>Spirochaetia</taxon>
        <taxon>Spirochaetales</taxon>
        <taxon>Treponemataceae</taxon>
        <taxon>Treponema</taxon>
    </lineage>
</organism>
<dbReference type="Gene3D" id="1.10.3720.10">
    <property type="entry name" value="MetI-like"/>
    <property type="match status" value="1"/>
</dbReference>
<comment type="subcellular location">
    <subcellularLocation>
        <location evidence="1">Cell membrane</location>
        <topology evidence="1">Multi-pass membrane protein</topology>
    </subcellularLocation>
</comment>
<dbReference type="InterPro" id="IPR035906">
    <property type="entry name" value="MetI-like_sf"/>
</dbReference>
<name>A0A6P1Y1V3_9SPIR</name>
<feature type="transmembrane region" description="Helical" evidence="7">
    <location>
        <begin position="12"/>
        <end position="35"/>
    </location>
</feature>
<sequence length="288" mass="31997">MQSRKNSFSIFNLILFIVMAFVILICIVPFIYMIALSFSDPAAIMQNKVSFLPVGFTTAAYKQIFTYPNFFKAYGNTIFYTFFGTLIALCFTSIFAYPLSKKFLRGTGTIMKLVVFSMFFSGGLIPTYLLISSLHLTGTVFAILLPFAINQFHLIILINFFKAFPHELEEAALIDGLGYFRIFTQIVVPLSTPALAAIGLYTAVFFWNDWFNGLIYLKSSQFPVMLFLRNIVNGTATMGDGAGSADMSVIGISIKAAVIIVSTLPIILLYPFLQKYFVKGLTIGSVKG</sequence>
<evidence type="ECO:0000259" key="8">
    <source>
        <dbReference type="PROSITE" id="PS50928"/>
    </source>
</evidence>
<protein>
    <submittedName>
        <fullName evidence="9">Carbohydrate ABC transporter permease</fullName>
    </submittedName>
</protein>
<evidence type="ECO:0000256" key="7">
    <source>
        <dbReference type="SAM" id="Phobius"/>
    </source>
</evidence>
<feature type="transmembrane region" description="Helical" evidence="7">
    <location>
        <begin position="78"/>
        <end position="97"/>
    </location>
</feature>
<dbReference type="InterPro" id="IPR000515">
    <property type="entry name" value="MetI-like"/>
</dbReference>
<keyword evidence="6 7" id="KW-0472">Membrane</keyword>
<gene>
    <name evidence="9" type="ORF">GWP43_08355</name>
</gene>
<keyword evidence="2" id="KW-0813">Transport</keyword>
<feature type="domain" description="ABC transmembrane type-1" evidence="8">
    <location>
        <begin position="74"/>
        <end position="270"/>
    </location>
</feature>
<evidence type="ECO:0000256" key="2">
    <source>
        <dbReference type="ARBA" id="ARBA00022448"/>
    </source>
</evidence>
<feature type="transmembrane region" description="Helical" evidence="7">
    <location>
        <begin position="109"/>
        <end position="131"/>
    </location>
</feature>
<dbReference type="CDD" id="cd06261">
    <property type="entry name" value="TM_PBP2"/>
    <property type="match status" value="1"/>
</dbReference>
<feature type="transmembrane region" description="Helical" evidence="7">
    <location>
        <begin position="137"/>
        <end position="161"/>
    </location>
</feature>
<dbReference type="Proteomes" id="UP000464374">
    <property type="component" value="Chromosome"/>
</dbReference>
<evidence type="ECO:0000256" key="6">
    <source>
        <dbReference type="ARBA" id="ARBA00023136"/>
    </source>
</evidence>
<dbReference type="RefSeq" id="WP_162663776.1">
    <property type="nucleotide sequence ID" value="NZ_CP048020.1"/>
</dbReference>
<proteinExistence type="predicted"/>
<evidence type="ECO:0000256" key="4">
    <source>
        <dbReference type="ARBA" id="ARBA00022692"/>
    </source>
</evidence>
<keyword evidence="3" id="KW-1003">Cell membrane</keyword>